<evidence type="ECO:0000313" key="2">
    <source>
        <dbReference type="Proteomes" id="UP001144323"/>
    </source>
</evidence>
<comment type="caution">
    <text evidence="1">The sequence shown here is derived from an EMBL/GenBank/DDBJ whole genome shotgun (WGS) entry which is preliminary data.</text>
</comment>
<dbReference type="Proteomes" id="UP001144323">
    <property type="component" value="Unassembled WGS sequence"/>
</dbReference>
<evidence type="ECO:0000313" key="1">
    <source>
        <dbReference type="EMBL" id="GLI95462.1"/>
    </source>
</evidence>
<name>A0A9W6GYS3_9HYPH</name>
<accession>A0A9W6GYS3</accession>
<gene>
    <name evidence="1" type="ORF">LMG27198_44540</name>
</gene>
<sequence>MPARDIGRKAMTVYIFRNCGITSESLQQSLAEVFSGSRNDFTVWNFSTYYGTKSPDNKLTSKEALSIFCPHIFVGAAPIFVKPQRRTIFENKIEGIEGFAGLLRGKPAREHILRLVRIVRRKREKLKANKNILELSIYDCIADDGESFDRYREEVDFCDRFIEQHVIFAAARTGRLCSPHSAMAG</sequence>
<reference evidence="1" key="1">
    <citation type="journal article" date="2023" name="Int. J. Syst. Evol. Microbiol.">
        <title>Methylocystis iwaonis sp. nov., a type II methane-oxidizing bacterium from surface soil of a rice paddy field in Japan, and emended description of the genus Methylocystis (ex Whittenbury et al. 1970) Bowman et al. 1993.</title>
        <authorList>
            <person name="Kaise H."/>
            <person name="Sawadogo J.B."/>
            <person name="Alam M.S."/>
            <person name="Ueno C."/>
            <person name="Dianou D."/>
            <person name="Shinjo R."/>
            <person name="Asakawa S."/>
        </authorList>
    </citation>
    <scope>NUCLEOTIDE SEQUENCE</scope>
    <source>
        <strain evidence="1">LMG27198</strain>
    </source>
</reference>
<dbReference type="EMBL" id="BSEC01000003">
    <property type="protein sequence ID" value="GLI95462.1"/>
    <property type="molecule type" value="Genomic_DNA"/>
</dbReference>
<protein>
    <submittedName>
        <fullName evidence="1">Uncharacterized protein</fullName>
    </submittedName>
</protein>
<organism evidence="1 2">
    <name type="scientific">Methylocystis echinoides</name>
    <dbReference type="NCBI Taxonomy" id="29468"/>
    <lineage>
        <taxon>Bacteria</taxon>
        <taxon>Pseudomonadati</taxon>
        <taxon>Pseudomonadota</taxon>
        <taxon>Alphaproteobacteria</taxon>
        <taxon>Hyphomicrobiales</taxon>
        <taxon>Methylocystaceae</taxon>
        <taxon>Methylocystis</taxon>
    </lineage>
</organism>
<keyword evidence="2" id="KW-1185">Reference proteome</keyword>
<dbReference type="AlphaFoldDB" id="A0A9W6GYS3"/>
<proteinExistence type="predicted"/>